<organism evidence="2 3">
    <name type="scientific">Frondihabitans sucicola</name>
    <dbReference type="NCBI Taxonomy" id="1268041"/>
    <lineage>
        <taxon>Bacteria</taxon>
        <taxon>Bacillati</taxon>
        <taxon>Actinomycetota</taxon>
        <taxon>Actinomycetes</taxon>
        <taxon>Micrococcales</taxon>
        <taxon>Microbacteriaceae</taxon>
        <taxon>Frondihabitans</taxon>
    </lineage>
</organism>
<reference evidence="3" key="1">
    <citation type="journal article" date="2019" name="Int. J. Syst. Evol. Microbiol.">
        <title>The Global Catalogue of Microorganisms (GCM) 10K type strain sequencing project: providing services to taxonomists for standard genome sequencing and annotation.</title>
        <authorList>
            <consortium name="The Broad Institute Genomics Platform"/>
            <consortium name="The Broad Institute Genome Sequencing Center for Infectious Disease"/>
            <person name="Wu L."/>
            <person name="Ma J."/>
        </authorList>
    </citation>
    <scope>NUCLEOTIDE SEQUENCE [LARGE SCALE GENOMIC DNA]</scope>
    <source>
        <strain evidence="3">NBRC 108728</strain>
    </source>
</reference>
<dbReference type="RefSeq" id="WP_286347091.1">
    <property type="nucleotide sequence ID" value="NZ_AP027733.1"/>
</dbReference>
<evidence type="ECO:0000313" key="2">
    <source>
        <dbReference type="EMBL" id="BDZ52808.1"/>
    </source>
</evidence>
<feature type="region of interest" description="Disordered" evidence="1">
    <location>
        <begin position="270"/>
        <end position="289"/>
    </location>
</feature>
<evidence type="ECO:0008006" key="4">
    <source>
        <dbReference type="Google" id="ProtNLM"/>
    </source>
</evidence>
<feature type="compositionally biased region" description="Basic and acidic residues" evidence="1">
    <location>
        <begin position="272"/>
        <end position="281"/>
    </location>
</feature>
<geneLocation type="plasmid" evidence="2 3">
    <name>pNBRC108728a</name>
</geneLocation>
<feature type="compositionally biased region" description="Basic and acidic residues" evidence="1">
    <location>
        <begin position="248"/>
        <end position="259"/>
    </location>
</feature>
<gene>
    <name evidence="2" type="ORF">GCM10025867_50490</name>
</gene>
<sequence>MVDSNYHQIRENAMCLGANEPNGPKRCSGHARAAYDKAVGEHVAATEKAGEARATHSALIHAAAAAANDRDAARAKLDNATADNVAALEVDYDAKYAESARLMQSAINADRAREKLVAEQRHAGAVMLSRRAAYDSTPEGLARLELDIDQSQRTLRDMAARGEAQTHESNALAGSVHDMLSRRAEAESRMEDEAEERRHNRDFTPFDSELEQRRIDEIRQERDALGEDPDDSHAAGERALLGQTITRRQADLNAHRRTDAKLGGYRAANAGHAERTADESKSLQGVSSIQRPMYDSEGRETIEARLFRMDGDERISTTVEVPREAFPAPTDALDALHSQRDPSTTRLVRYLQDARAHNAKGRTLAEHTANGGSKDDWYAGVKAARALDALFGQREAVAAA</sequence>
<keyword evidence="2" id="KW-0614">Plasmid</keyword>
<feature type="region of interest" description="Disordered" evidence="1">
    <location>
        <begin position="157"/>
        <end position="259"/>
    </location>
</feature>
<protein>
    <recommendedName>
        <fullName evidence="4">DUF222 domain-containing protein</fullName>
    </recommendedName>
</protein>
<feature type="compositionally biased region" description="Basic and acidic residues" evidence="1">
    <location>
        <begin position="157"/>
        <end position="166"/>
    </location>
</feature>
<dbReference type="EMBL" id="AP027733">
    <property type="protein sequence ID" value="BDZ52808.1"/>
    <property type="molecule type" value="Genomic_DNA"/>
</dbReference>
<feature type="compositionally biased region" description="Basic and acidic residues" evidence="1">
    <location>
        <begin position="179"/>
        <end position="236"/>
    </location>
</feature>
<keyword evidence="3" id="KW-1185">Reference proteome</keyword>
<accession>A0ABM8GWE0</accession>
<proteinExistence type="predicted"/>
<evidence type="ECO:0000313" key="3">
    <source>
        <dbReference type="Proteomes" id="UP001321486"/>
    </source>
</evidence>
<dbReference type="Proteomes" id="UP001321486">
    <property type="component" value="Plasmid pNBRC108728a"/>
</dbReference>
<evidence type="ECO:0000256" key="1">
    <source>
        <dbReference type="SAM" id="MobiDB-lite"/>
    </source>
</evidence>
<name>A0ABM8GWE0_9MICO</name>